<reference evidence="2" key="1">
    <citation type="journal article" date="2017" name="Nat. Ecol. Evol.">
        <title>Genome expansion and lineage-specific genetic innovations in the forest pathogenic fungi Armillaria.</title>
        <authorList>
            <person name="Sipos G."/>
            <person name="Prasanna A.N."/>
            <person name="Walter M.C."/>
            <person name="O'Connor E."/>
            <person name="Balint B."/>
            <person name="Krizsan K."/>
            <person name="Kiss B."/>
            <person name="Hess J."/>
            <person name="Varga T."/>
            <person name="Slot J."/>
            <person name="Riley R."/>
            <person name="Boka B."/>
            <person name="Rigling D."/>
            <person name="Barry K."/>
            <person name="Lee J."/>
            <person name="Mihaltcheva S."/>
            <person name="LaButti K."/>
            <person name="Lipzen A."/>
            <person name="Waldron R."/>
            <person name="Moloney N.M."/>
            <person name="Sperisen C."/>
            <person name="Kredics L."/>
            <person name="Vagvoelgyi C."/>
            <person name="Patrignani A."/>
            <person name="Fitzpatrick D."/>
            <person name="Nagy I."/>
            <person name="Doyle S."/>
            <person name="Anderson J.B."/>
            <person name="Grigoriev I.V."/>
            <person name="Gueldener U."/>
            <person name="Muensterkoetter M."/>
            <person name="Nagy L.G."/>
        </authorList>
    </citation>
    <scope>NUCLEOTIDE SEQUENCE [LARGE SCALE GENOMIC DNA]</scope>
    <source>
        <strain evidence="2">Ar21-2</strain>
    </source>
</reference>
<dbReference type="EMBL" id="KZ293730">
    <property type="protein sequence ID" value="PBK81453.1"/>
    <property type="molecule type" value="Genomic_DNA"/>
</dbReference>
<dbReference type="PANTHER" id="PTHR33129:SF3">
    <property type="entry name" value="HOT SPOT (RHS) PROTEIN, PUTATIVE-RELATED"/>
    <property type="match status" value="1"/>
</dbReference>
<organism evidence="1 2">
    <name type="scientific">Armillaria gallica</name>
    <name type="common">Bulbous honey fungus</name>
    <name type="synonym">Armillaria bulbosa</name>
    <dbReference type="NCBI Taxonomy" id="47427"/>
    <lineage>
        <taxon>Eukaryota</taxon>
        <taxon>Fungi</taxon>
        <taxon>Dikarya</taxon>
        <taxon>Basidiomycota</taxon>
        <taxon>Agaricomycotina</taxon>
        <taxon>Agaricomycetes</taxon>
        <taxon>Agaricomycetidae</taxon>
        <taxon>Agaricales</taxon>
        <taxon>Marasmiineae</taxon>
        <taxon>Physalacriaceae</taxon>
        <taxon>Armillaria</taxon>
    </lineage>
</organism>
<dbReference type="STRING" id="47427.A0A2H3CZD4"/>
<dbReference type="AlphaFoldDB" id="A0A2H3CZD4"/>
<sequence>MNTDLHIFAFSGSRLLVRKEYLYIFKRLQHFCQTPRCYARGIVLDGHSGIGKSMFLFYALIRCLQESRDVIFYFSRRTLKFSKDGVQEFDLNNFPYHTIHSPIWCLIDSFGGERPPLPLIGACMFPILASSRSDEPYSSWAKRKCTSRLVMNPWSDEEIYIGAELLSRDQATLVLYQSLLPEVLNFCGPIIRDIYICLLSQGSTTIIDHAYGPHPSVFSPASLTQVLTTFHCSTWDNADIPCSAALMFRRPAPNAGASDEAYLDFRSPRLAQEVWDQLIHLGYEDAKACFSLFRYARNSRK</sequence>
<dbReference type="Proteomes" id="UP000217790">
    <property type="component" value="Unassembled WGS sequence"/>
</dbReference>
<dbReference type="PANTHER" id="PTHR33129">
    <property type="entry name" value="PROTEIN KINASE DOMAIN-CONTAINING PROTEIN-RELATED"/>
    <property type="match status" value="1"/>
</dbReference>
<proteinExistence type="predicted"/>
<protein>
    <submittedName>
        <fullName evidence="1">Uncharacterized protein</fullName>
    </submittedName>
</protein>
<dbReference type="OrthoDB" id="2340858at2759"/>
<dbReference type="InterPro" id="IPR052980">
    <property type="entry name" value="Crinkler_effector"/>
</dbReference>
<accession>A0A2H3CZD4</accession>
<evidence type="ECO:0000313" key="2">
    <source>
        <dbReference type="Proteomes" id="UP000217790"/>
    </source>
</evidence>
<dbReference type="InParanoid" id="A0A2H3CZD4"/>
<name>A0A2H3CZD4_ARMGA</name>
<evidence type="ECO:0000313" key="1">
    <source>
        <dbReference type="EMBL" id="PBK81453.1"/>
    </source>
</evidence>
<gene>
    <name evidence="1" type="ORF">ARMGADRAFT_781264</name>
</gene>
<keyword evidence="2" id="KW-1185">Reference proteome</keyword>